<evidence type="ECO:0000256" key="10">
    <source>
        <dbReference type="ARBA" id="ARBA00022833"/>
    </source>
</evidence>
<keyword evidence="10" id="KW-0862">Zinc</keyword>
<dbReference type="PANTHER" id="PTHR13547">
    <property type="match status" value="1"/>
</dbReference>
<comment type="catalytic activity">
    <reaction evidence="1">
        <text>Endonucleolytic cleavage of RNA, removing 5'-extranucleotides from tRNA precursor.</text>
        <dbReference type="EC" id="3.1.26.5"/>
    </reaction>
</comment>
<accession>A0A7R8XD32</accession>
<dbReference type="Gene3D" id="3.40.50.11980">
    <property type="match status" value="1"/>
</dbReference>
<keyword evidence="12" id="KW-0809">Transit peptide</keyword>
<evidence type="ECO:0000256" key="7">
    <source>
        <dbReference type="ARBA" id="ARBA00022722"/>
    </source>
</evidence>
<organism evidence="17">
    <name type="scientific">Darwinula stevensoni</name>
    <dbReference type="NCBI Taxonomy" id="69355"/>
    <lineage>
        <taxon>Eukaryota</taxon>
        <taxon>Metazoa</taxon>
        <taxon>Ecdysozoa</taxon>
        <taxon>Arthropoda</taxon>
        <taxon>Crustacea</taxon>
        <taxon>Oligostraca</taxon>
        <taxon>Ostracoda</taxon>
        <taxon>Podocopa</taxon>
        <taxon>Podocopida</taxon>
        <taxon>Darwinulocopina</taxon>
        <taxon>Darwinuloidea</taxon>
        <taxon>Darwinulidae</taxon>
        <taxon>Darwinula</taxon>
    </lineage>
</organism>
<evidence type="ECO:0000256" key="11">
    <source>
        <dbReference type="ARBA" id="ARBA00022842"/>
    </source>
</evidence>
<reference evidence="17" key="1">
    <citation type="submission" date="2020-11" db="EMBL/GenBank/DDBJ databases">
        <authorList>
            <person name="Tran Van P."/>
        </authorList>
    </citation>
    <scope>NUCLEOTIDE SEQUENCE</scope>
</reference>
<comment type="similarity">
    <text evidence="4">Belongs to the PPR family. P subfamily.</text>
</comment>
<name>A0A7R8XD32_9CRUS</name>
<dbReference type="CDD" id="cd18718">
    <property type="entry name" value="PIN_PRORP"/>
    <property type="match status" value="1"/>
</dbReference>
<evidence type="ECO:0000256" key="2">
    <source>
        <dbReference type="ARBA" id="ARBA00001946"/>
    </source>
</evidence>
<dbReference type="GO" id="GO:0046872">
    <property type="term" value="F:metal ion binding"/>
    <property type="evidence" value="ECO:0007669"/>
    <property type="project" value="UniProtKB-KW"/>
</dbReference>
<dbReference type="InterPro" id="IPR031595">
    <property type="entry name" value="PRORP_C"/>
</dbReference>
<sequence length="545" mass="62461">MLAHTVILRCGRRTLSRWIQRHPKTTSVSPSPQEGLQEERWHYVPPELQAVITEGRPLSQTDWEQLKSVSVGYKNITERNFPGFVMRVCAAQSKFAVGKSLLNTLEKWNTPPGIGTLSKFMRLCGTSLEDCGEDVILATYDKIKRMTDVFDEGTLEDMIIALCETSQWTESIKLLKVMENQNLASGRPNLLSHIAIAAFKRGNHNLGWEMVVKIHELGLEHRPSETVFDTWLDLCNEHVRLGDESSQDQACNMFWRMMHYIRDYQYYPSVTLVQRITDCFNAINKISTSAVLTTISRGSRVCQNCGEVLPAYKFDENEFLSLRSAFMEKVITGNDVFMKTSPFELRQFREMVTMAAPFDLVIDGLNILYRISNSHKKSSGLNQLASIVQFYAEDLKKKVLVMGRHHMRRKDSAALKYIKKRSLLFTTESLSQDDPFLIYAALSSGPECFILSCDMLRDHTARIHDHSLKRLFLKWLHCRRMEFHGLNSSGKPIIQAPILHAVQLHEHQHGYHLPYNDGSVKSFLSVPETWICTHVPSKSSLLYKK</sequence>
<dbReference type="GO" id="GO:0004526">
    <property type="term" value="F:ribonuclease P activity"/>
    <property type="evidence" value="ECO:0007669"/>
    <property type="project" value="UniProtKB-EC"/>
</dbReference>
<proteinExistence type="inferred from homology"/>
<keyword evidence="13" id="KW-0496">Mitochondrion</keyword>
<dbReference type="Proteomes" id="UP000677054">
    <property type="component" value="Unassembled WGS sequence"/>
</dbReference>
<dbReference type="OrthoDB" id="46913at2759"/>
<evidence type="ECO:0000256" key="1">
    <source>
        <dbReference type="ARBA" id="ARBA00000928"/>
    </source>
</evidence>
<evidence type="ECO:0000256" key="15">
    <source>
        <dbReference type="ARBA" id="ARBA00044559"/>
    </source>
</evidence>
<evidence type="ECO:0000256" key="13">
    <source>
        <dbReference type="ARBA" id="ARBA00023128"/>
    </source>
</evidence>
<evidence type="ECO:0000256" key="3">
    <source>
        <dbReference type="ARBA" id="ARBA00004173"/>
    </source>
</evidence>
<protein>
    <recommendedName>
        <fullName evidence="14">Mitochondrial ribonuclease P catalytic subunit</fullName>
        <ecNumber evidence="5">3.1.26.5</ecNumber>
    </recommendedName>
    <alternativeName>
        <fullName evidence="15">Mitochondrial ribonuclease P protein 3</fullName>
    </alternativeName>
</protein>
<evidence type="ECO:0000256" key="9">
    <source>
        <dbReference type="ARBA" id="ARBA00022801"/>
    </source>
</evidence>
<evidence type="ECO:0000256" key="5">
    <source>
        <dbReference type="ARBA" id="ARBA00012179"/>
    </source>
</evidence>
<dbReference type="GO" id="GO:0030678">
    <property type="term" value="C:mitochondrial ribonuclease P complex"/>
    <property type="evidence" value="ECO:0007669"/>
    <property type="project" value="TreeGrafter"/>
</dbReference>
<keyword evidence="6" id="KW-0819">tRNA processing</keyword>
<comment type="subcellular location">
    <subcellularLocation>
        <location evidence="3">Mitochondrion</location>
    </subcellularLocation>
</comment>
<evidence type="ECO:0000313" key="18">
    <source>
        <dbReference type="Proteomes" id="UP000677054"/>
    </source>
</evidence>
<evidence type="ECO:0000256" key="12">
    <source>
        <dbReference type="ARBA" id="ARBA00022946"/>
    </source>
</evidence>
<dbReference type="EMBL" id="CAJPEV010000752">
    <property type="protein sequence ID" value="CAG0888237.1"/>
    <property type="molecule type" value="Genomic_DNA"/>
</dbReference>
<keyword evidence="18" id="KW-1185">Reference proteome</keyword>
<evidence type="ECO:0000256" key="14">
    <source>
        <dbReference type="ARBA" id="ARBA00044536"/>
    </source>
</evidence>
<evidence type="ECO:0000256" key="4">
    <source>
        <dbReference type="ARBA" id="ARBA00007626"/>
    </source>
</evidence>
<dbReference type="Gene3D" id="1.25.40.10">
    <property type="entry name" value="Tetratricopeptide repeat domain"/>
    <property type="match status" value="1"/>
</dbReference>
<dbReference type="EC" id="3.1.26.5" evidence="5"/>
<comment type="cofactor">
    <cofactor evidence="2">
        <name>Mg(2+)</name>
        <dbReference type="ChEBI" id="CHEBI:18420"/>
    </cofactor>
</comment>
<keyword evidence="8" id="KW-0479">Metal-binding</keyword>
<dbReference type="Pfam" id="PF16953">
    <property type="entry name" value="PRORP"/>
    <property type="match status" value="1"/>
</dbReference>
<evidence type="ECO:0000313" key="17">
    <source>
        <dbReference type="EMBL" id="CAD7244995.1"/>
    </source>
</evidence>
<evidence type="ECO:0000256" key="8">
    <source>
        <dbReference type="ARBA" id="ARBA00022723"/>
    </source>
</evidence>
<dbReference type="PANTHER" id="PTHR13547:SF1">
    <property type="entry name" value="MITOCHONDRIAL RIBONUCLEASE P CATALYTIC SUBUNIT"/>
    <property type="match status" value="1"/>
</dbReference>
<dbReference type="InterPro" id="IPR033495">
    <property type="entry name" value="MRPP3_PIN_dom"/>
</dbReference>
<dbReference type="AlphaFoldDB" id="A0A7R8XD32"/>
<dbReference type="EMBL" id="LR900269">
    <property type="protein sequence ID" value="CAD7244995.1"/>
    <property type="molecule type" value="Genomic_DNA"/>
</dbReference>
<evidence type="ECO:0000256" key="6">
    <source>
        <dbReference type="ARBA" id="ARBA00022694"/>
    </source>
</evidence>
<keyword evidence="11" id="KW-0460">Magnesium</keyword>
<keyword evidence="9" id="KW-0378">Hydrolase</keyword>
<dbReference type="GO" id="GO:0001682">
    <property type="term" value="P:tRNA 5'-leader removal"/>
    <property type="evidence" value="ECO:0007669"/>
    <property type="project" value="TreeGrafter"/>
</dbReference>
<dbReference type="InterPro" id="IPR011990">
    <property type="entry name" value="TPR-like_helical_dom_sf"/>
</dbReference>
<dbReference type="GO" id="GO:0097745">
    <property type="term" value="P:mitochondrial tRNA 5'-end processing"/>
    <property type="evidence" value="ECO:0007669"/>
    <property type="project" value="TreeGrafter"/>
</dbReference>
<evidence type="ECO:0000259" key="16">
    <source>
        <dbReference type="Pfam" id="PF16953"/>
    </source>
</evidence>
<feature type="domain" description="PRORP" evidence="16">
    <location>
        <begin position="301"/>
        <end position="532"/>
    </location>
</feature>
<keyword evidence="7" id="KW-0540">Nuclease</keyword>
<gene>
    <name evidence="17" type="ORF">DSTB1V02_LOCUS4873</name>
</gene>